<sequence>MTEMKVEDILGQLKRPEKSVPLCLRADLQAEFDELERKLRAAQQAPDSDSLAGSGSVARQIAQDIEALRAKMRKHIVDIRLRALTRKEWSDLIKRHPPRKGHSDDVNVNGETFGIAALAECAQSPKMTEAQAGELVDAMTHGQWETLYNAVLSLNAGSVDVPFSVAASVLVGDMPRS</sequence>
<proteinExistence type="predicted"/>
<name>A0ABW1ND88_9ACTN</name>
<dbReference type="Proteomes" id="UP001596137">
    <property type="component" value="Unassembled WGS sequence"/>
</dbReference>
<dbReference type="RefSeq" id="WP_380748199.1">
    <property type="nucleotide sequence ID" value="NZ_JBHSRF010000007.1"/>
</dbReference>
<gene>
    <name evidence="1" type="ORF">ACFP1K_07065</name>
</gene>
<dbReference type="EMBL" id="JBHSRF010000007">
    <property type="protein sequence ID" value="MFC6080915.1"/>
    <property type="molecule type" value="Genomic_DNA"/>
</dbReference>
<evidence type="ECO:0000313" key="1">
    <source>
        <dbReference type="EMBL" id="MFC6080915.1"/>
    </source>
</evidence>
<evidence type="ECO:0000313" key="2">
    <source>
        <dbReference type="Proteomes" id="UP001596137"/>
    </source>
</evidence>
<organism evidence="1 2">
    <name type="scientific">Sphaerisporangium aureirubrum</name>
    <dbReference type="NCBI Taxonomy" id="1544736"/>
    <lineage>
        <taxon>Bacteria</taxon>
        <taxon>Bacillati</taxon>
        <taxon>Actinomycetota</taxon>
        <taxon>Actinomycetes</taxon>
        <taxon>Streptosporangiales</taxon>
        <taxon>Streptosporangiaceae</taxon>
        <taxon>Sphaerisporangium</taxon>
    </lineage>
</organism>
<keyword evidence="2" id="KW-1185">Reference proteome</keyword>
<comment type="caution">
    <text evidence="1">The sequence shown here is derived from an EMBL/GenBank/DDBJ whole genome shotgun (WGS) entry which is preliminary data.</text>
</comment>
<accession>A0ABW1ND88</accession>
<evidence type="ECO:0008006" key="3">
    <source>
        <dbReference type="Google" id="ProtNLM"/>
    </source>
</evidence>
<reference evidence="2" key="1">
    <citation type="journal article" date="2019" name="Int. J. Syst. Evol. Microbiol.">
        <title>The Global Catalogue of Microorganisms (GCM) 10K type strain sequencing project: providing services to taxonomists for standard genome sequencing and annotation.</title>
        <authorList>
            <consortium name="The Broad Institute Genomics Platform"/>
            <consortium name="The Broad Institute Genome Sequencing Center for Infectious Disease"/>
            <person name="Wu L."/>
            <person name="Ma J."/>
        </authorList>
    </citation>
    <scope>NUCLEOTIDE SEQUENCE [LARGE SCALE GENOMIC DNA]</scope>
    <source>
        <strain evidence="2">JCM 30346</strain>
    </source>
</reference>
<protein>
    <recommendedName>
        <fullName evidence="3">DUF222 domain-containing protein</fullName>
    </recommendedName>
</protein>